<dbReference type="Proteomes" id="UP000789572">
    <property type="component" value="Unassembled WGS sequence"/>
</dbReference>
<evidence type="ECO:0000256" key="8">
    <source>
        <dbReference type="ARBA" id="ARBA00023128"/>
    </source>
</evidence>
<dbReference type="FunFam" id="1.20.120.550:FF:000004">
    <property type="entry name" value="Microsomal glutathione S-transferase 3"/>
    <property type="match status" value="1"/>
</dbReference>
<keyword evidence="12" id="KW-0449">Lipoprotein</keyword>
<evidence type="ECO:0000313" key="23">
    <source>
        <dbReference type="Proteomes" id="UP000789572"/>
    </source>
</evidence>
<comment type="pathway">
    <text evidence="14">Lipid metabolism; arachidonate metabolism.</text>
</comment>
<evidence type="ECO:0000256" key="1">
    <source>
        <dbReference type="ARBA" id="ARBA00004374"/>
    </source>
</evidence>
<comment type="caution">
    <text evidence="22">The sequence shown here is derived from an EMBL/GenBank/DDBJ whole genome shotgun (WGS) entry which is preliminary data.</text>
</comment>
<evidence type="ECO:0000256" key="2">
    <source>
        <dbReference type="ARBA" id="ARBA00022679"/>
    </source>
</evidence>
<proteinExistence type="predicted"/>
<dbReference type="GO" id="GO:0005635">
    <property type="term" value="C:nuclear envelope"/>
    <property type="evidence" value="ECO:0007669"/>
    <property type="project" value="TreeGrafter"/>
</dbReference>
<dbReference type="InterPro" id="IPR023352">
    <property type="entry name" value="MAPEG-like_dom_sf"/>
</dbReference>
<dbReference type="PANTHER" id="PTHR10250">
    <property type="entry name" value="MICROSOMAL GLUTATHIONE S-TRANSFERASE"/>
    <property type="match status" value="1"/>
</dbReference>
<evidence type="ECO:0000256" key="15">
    <source>
        <dbReference type="ARBA" id="ARBA00039056"/>
    </source>
</evidence>
<evidence type="ECO:0000256" key="18">
    <source>
        <dbReference type="ARBA" id="ARBA00069748"/>
    </source>
</evidence>
<evidence type="ECO:0000256" key="11">
    <source>
        <dbReference type="ARBA" id="ARBA00023239"/>
    </source>
</evidence>
<keyword evidence="7" id="KW-0443">Lipid metabolism</keyword>
<dbReference type="SUPFAM" id="SSF161084">
    <property type="entry name" value="MAPEG domain-like"/>
    <property type="match status" value="1"/>
</dbReference>
<evidence type="ECO:0000256" key="6">
    <source>
        <dbReference type="ARBA" id="ARBA00023002"/>
    </source>
</evidence>
<dbReference type="EC" id="4.4.1.20" evidence="15"/>
<dbReference type="GO" id="GO:0005783">
    <property type="term" value="C:endoplasmic reticulum"/>
    <property type="evidence" value="ECO:0007669"/>
    <property type="project" value="TreeGrafter"/>
</dbReference>
<evidence type="ECO:0000313" key="22">
    <source>
        <dbReference type="EMBL" id="CAG8554940.1"/>
    </source>
</evidence>
<dbReference type="AlphaFoldDB" id="A0A9N9FSR3"/>
<comment type="pathway">
    <text evidence="13">Lipid metabolism; leukotriene C4 biosynthesis.</text>
</comment>
<reference evidence="22" key="1">
    <citation type="submission" date="2021-06" db="EMBL/GenBank/DDBJ databases">
        <authorList>
            <person name="Kallberg Y."/>
            <person name="Tangrot J."/>
            <person name="Rosling A."/>
        </authorList>
    </citation>
    <scope>NUCLEOTIDE SEQUENCE</scope>
    <source>
        <strain evidence="22">IA702</strain>
    </source>
</reference>
<evidence type="ECO:0000256" key="16">
    <source>
        <dbReference type="ARBA" id="ARBA00049298"/>
    </source>
</evidence>
<evidence type="ECO:0000256" key="5">
    <source>
        <dbReference type="ARBA" id="ARBA00022989"/>
    </source>
</evidence>
<evidence type="ECO:0000256" key="10">
    <source>
        <dbReference type="ARBA" id="ARBA00023139"/>
    </source>
</evidence>
<keyword evidence="6" id="KW-0560">Oxidoreductase</keyword>
<evidence type="ECO:0000256" key="21">
    <source>
        <dbReference type="SAM" id="Phobius"/>
    </source>
</evidence>
<feature type="transmembrane region" description="Helical" evidence="21">
    <location>
        <begin position="12"/>
        <end position="29"/>
    </location>
</feature>
<keyword evidence="9 21" id="KW-0472">Membrane</keyword>
<keyword evidence="23" id="KW-1185">Reference proteome</keyword>
<gene>
    <name evidence="22" type="ORF">POCULU_LOCUS5213</name>
</gene>
<dbReference type="OrthoDB" id="410651at2759"/>
<keyword evidence="3 21" id="KW-0812">Transmembrane</keyword>
<evidence type="ECO:0000256" key="7">
    <source>
        <dbReference type="ARBA" id="ARBA00023098"/>
    </source>
</evidence>
<dbReference type="GO" id="GO:0005741">
    <property type="term" value="C:mitochondrial outer membrane"/>
    <property type="evidence" value="ECO:0007669"/>
    <property type="project" value="UniProtKB-SubCell"/>
</dbReference>
<feature type="transmembrane region" description="Helical" evidence="21">
    <location>
        <begin position="123"/>
        <end position="141"/>
    </location>
</feature>
<keyword evidence="11" id="KW-0456">Lyase</keyword>
<keyword evidence="2" id="KW-0808">Transferase</keyword>
<comment type="subcellular location">
    <subcellularLocation>
        <location evidence="1">Mitochondrion outer membrane</location>
        <topology evidence="1">Multi-pass membrane protein</topology>
    </subcellularLocation>
</comment>
<evidence type="ECO:0000256" key="3">
    <source>
        <dbReference type="ARBA" id="ARBA00022692"/>
    </source>
</evidence>
<dbReference type="GO" id="GO:0006629">
    <property type="term" value="P:lipid metabolic process"/>
    <property type="evidence" value="ECO:0007669"/>
    <property type="project" value="UniProtKB-KW"/>
</dbReference>
<dbReference type="GO" id="GO:0004464">
    <property type="term" value="F:leukotriene-C4 synthase activity"/>
    <property type="evidence" value="ECO:0007669"/>
    <property type="project" value="UniProtKB-EC"/>
</dbReference>
<dbReference type="PANTHER" id="PTHR10250:SF26">
    <property type="entry name" value="GLUTATHIONE S-TRANSFERASE 3, MITOCHONDRIAL"/>
    <property type="match status" value="1"/>
</dbReference>
<evidence type="ECO:0000256" key="14">
    <source>
        <dbReference type="ARBA" id="ARBA00037916"/>
    </source>
</evidence>
<organism evidence="22 23">
    <name type="scientific">Paraglomus occultum</name>
    <dbReference type="NCBI Taxonomy" id="144539"/>
    <lineage>
        <taxon>Eukaryota</taxon>
        <taxon>Fungi</taxon>
        <taxon>Fungi incertae sedis</taxon>
        <taxon>Mucoromycota</taxon>
        <taxon>Glomeromycotina</taxon>
        <taxon>Glomeromycetes</taxon>
        <taxon>Paraglomerales</taxon>
        <taxon>Paraglomeraceae</taxon>
        <taxon>Paraglomus</taxon>
    </lineage>
</organism>
<keyword evidence="10" id="KW-0564">Palmitate</keyword>
<sequence>MTTITISSDYGYVLLAGVASTIMTTYLGLRVGGARARAKVPYPFLYAEKAEAEQDKDKMVFNCYQRAHQNTLENYPSFLLTLFVAGVGFPKIAAASGFVWIASRLAYAHGYYTGDPKKRSRGFFGYIGMLTLLATSTLTGVKTITNGF</sequence>
<protein>
    <recommendedName>
        <fullName evidence="18">Glutathione S-transferase 3, mitochondrial</fullName>
        <ecNumber evidence="15">4.4.1.20</ecNumber>
    </recommendedName>
    <alternativeName>
        <fullName evidence="19">Glutathione peroxidase MGST3</fullName>
    </alternativeName>
    <alternativeName>
        <fullName evidence="20">LTC4 synthase MGST3</fullName>
    </alternativeName>
</protein>
<keyword evidence="4" id="KW-1000">Mitochondrion outer membrane</keyword>
<evidence type="ECO:0000256" key="12">
    <source>
        <dbReference type="ARBA" id="ARBA00023288"/>
    </source>
</evidence>
<comment type="catalytic activity">
    <reaction evidence="17">
        <text>15-deoxy-Delta(12,14)-prostaglandin J2 + glutathione = 15-deoxy-Delta(12,14)-prostaglandin J2-S-(R)-glutathione</text>
        <dbReference type="Rhea" id="RHEA:75963"/>
        <dbReference type="ChEBI" id="CHEBI:57925"/>
        <dbReference type="ChEBI" id="CHEBI:85236"/>
        <dbReference type="ChEBI" id="CHEBI:194498"/>
    </reaction>
    <physiologicalReaction direction="left-to-right" evidence="17">
        <dbReference type="Rhea" id="RHEA:75964"/>
    </physiologicalReaction>
</comment>
<keyword evidence="8" id="KW-0496">Mitochondrion</keyword>
<evidence type="ECO:0000256" key="19">
    <source>
        <dbReference type="ARBA" id="ARBA00075145"/>
    </source>
</evidence>
<dbReference type="InterPro" id="IPR050997">
    <property type="entry name" value="MAPEG"/>
</dbReference>
<keyword evidence="5 21" id="KW-1133">Transmembrane helix</keyword>
<dbReference type="Gene3D" id="1.20.120.550">
    <property type="entry name" value="Membrane associated eicosanoid/glutathione metabolism-like domain"/>
    <property type="match status" value="1"/>
</dbReference>
<evidence type="ECO:0000256" key="17">
    <source>
        <dbReference type="ARBA" id="ARBA00051411"/>
    </source>
</evidence>
<accession>A0A9N9FSR3</accession>
<dbReference type="GO" id="GO:0004364">
    <property type="term" value="F:glutathione transferase activity"/>
    <property type="evidence" value="ECO:0007669"/>
    <property type="project" value="TreeGrafter"/>
</dbReference>
<evidence type="ECO:0000256" key="20">
    <source>
        <dbReference type="ARBA" id="ARBA00076908"/>
    </source>
</evidence>
<dbReference type="Pfam" id="PF01124">
    <property type="entry name" value="MAPEG"/>
    <property type="match status" value="1"/>
</dbReference>
<name>A0A9N9FSR3_9GLOM</name>
<dbReference type="InterPro" id="IPR001129">
    <property type="entry name" value="Membr-assoc_MAPEG"/>
</dbReference>
<evidence type="ECO:0000256" key="4">
    <source>
        <dbReference type="ARBA" id="ARBA00022787"/>
    </source>
</evidence>
<dbReference type="GO" id="GO:0004602">
    <property type="term" value="F:glutathione peroxidase activity"/>
    <property type="evidence" value="ECO:0007669"/>
    <property type="project" value="TreeGrafter"/>
</dbReference>
<comment type="catalytic activity">
    <reaction evidence="16">
        <text>leukotriene C4 = leukotriene A4 + glutathione</text>
        <dbReference type="Rhea" id="RHEA:17617"/>
        <dbReference type="ChEBI" id="CHEBI:57463"/>
        <dbReference type="ChEBI" id="CHEBI:57925"/>
        <dbReference type="ChEBI" id="CHEBI:57973"/>
        <dbReference type="EC" id="4.4.1.20"/>
    </reaction>
    <physiologicalReaction direction="right-to-left" evidence="16">
        <dbReference type="Rhea" id="RHEA:17619"/>
    </physiologicalReaction>
</comment>
<evidence type="ECO:0000256" key="13">
    <source>
        <dbReference type="ARBA" id="ARBA00037884"/>
    </source>
</evidence>
<dbReference type="EMBL" id="CAJVPJ010000764">
    <property type="protein sequence ID" value="CAG8554940.1"/>
    <property type="molecule type" value="Genomic_DNA"/>
</dbReference>
<feature type="transmembrane region" description="Helical" evidence="21">
    <location>
        <begin position="78"/>
        <end position="103"/>
    </location>
</feature>
<evidence type="ECO:0000256" key="9">
    <source>
        <dbReference type="ARBA" id="ARBA00023136"/>
    </source>
</evidence>